<dbReference type="Gene3D" id="3.50.30.40">
    <property type="entry name" value="Ribonuclease E inhibitor RraA/RraA-like"/>
    <property type="match status" value="1"/>
</dbReference>
<proteinExistence type="predicted"/>
<keyword evidence="6" id="KW-0489">Methyltransferase</keyword>
<evidence type="ECO:0000256" key="3">
    <source>
        <dbReference type="ARBA" id="ARBA00029596"/>
    </source>
</evidence>
<evidence type="ECO:0000256" key="5">
    <source>
        <dbReference type="PIRSR" id="PIRSR605493-1"/>
    </source>
</evidence>
<evidence type="ECO:0000256" key="1">
    <source>
        <dbReference type="ARBA" id="ARBA00001968"/>
    </source>
</evidence>
<dbReference type="PATRIC" id="fig|1261127.3.peg.3647"/>
<dbReference type="CDD" id="cd16841">
    <property type="entry name" value="RraA_family"/>
    <property type="match status" value="1"/>
</dbReference>
<dbReference type="GO" id="GO:0046872">
    <property type="term" value="F:metal ion binding"/>
    <property type="evidence" value="ECO:0007669"/>
    <property type="project" value="UniProtKB-KW"/>
</dbReference>
<feature type="binding site" evidence="5">
    <location>
        <begin position="99"/>
        <end position="102"/>
    </location>
    <ligand>
        <name>substrate</name>
    </ligand>
</feature>
<organism evidence="6 7">
    <name type="scientific">Citrobacter amalonaticus Y19</name>
    <dbReference type="NCBI Taxonomy" id="1261127"/>
    <lineage>
        <taxon>Bacteria</taxon>
        <taxon>Pseudomonadati</taxon>
        <taxon>Pseudomonadota</taxon>
        <taxon>Gammaproteobacteria</taxon>
        <taxon>Enterobacterales</taxon>
        <taxon>Enterobacteriaceae</taxon>
        <taxon>Citrobacter</taxon>
    </lineage>
</organism>
<evidence type="ECO:0000313" key="6">
    <source>
        <dbReference type="EMBL" id="AKE60207.1"/>
    </source>
</evidence>
<comment type="cofactor">
    <cofactor evidence="1">
        <name>a divalent metal cation</name>
        <dbReference type="ChEBI" id="CHEBI:60240"/>
    </cofactor>
</comment>
<sequence>MSNGFRVFTQRCLPDPELITAFKAIPAANIADCMGRLSAMNSTIRRLSLPCKDNMVGVALTVKARAGDNLMVHKALNILTPGDVLVVSNDGGNSQALMGEIMITYAQTRKASGIVLDGPVRDLYSIQAMEFPVYATGSTPAGPFKDGPGEINVPISCGGMSVMPGDIIVGDGDGVIVIARQDAQALLAEAEKYQLFDSKKLLATRAGNADRSWVDRDLASKQCEIIEDIWR</sequence>
<dbReference type="GO" id="GO:0008168">
    <property type="term" value="F:methyltransferase activity"/>
    <property type="evidence" value="ECO:0007669"/>
    <property type="project" value="UniProtKB-KW"/>
</dbReference>
<dbReference type="HOGENOM" id="CLU_072626_3_2_6"/>
<gene>
    <name evidence="6" type="ORF">F384_17435</name>
</gene>
<reference evidence="6 7" key="1">
    <citation type="journal article" date="2013" name="Appl. Microbiol. Biotechnol.">
        <title>Glycerol assimilation and production of 1,3-propanediol by Citrobacter amalonaticus Y19.</title>
        <authorList>
            <person name="Ainala S.K."/>
            <person name="Ashok S."/>
            <person name="Ko Y."/>
            <person name="Park S."/>
        </authorList>
    </citation>
    <scope>NUCLEOTIDE SEQUENCE [LARGE SCALE GENOMIC DNA]</scope>
    <source>
        <strain evidence="6 7">Y19</strain>
    </source>
</reference>
<accession>A0A0F6TWU3</accession>
<dbReference type="InterPro" id="IPR005493">
    <property type="entry name" value="RraA/RraA-like"/>
</dbReference>
<dbReference type="NCBIfam" id="NF004850">
    <property type="entry name" value="PRK06201.1"/>
    <property type="match status" value="1"/>
</dbReference>
<dbReference type="RefSeq" id="WP_046487995.1">
    <property type="nucleotide sequence ID" value="NZ_CP011132.1"/>
</dbReference>
<dbReference type="InterPro" id="IPR036704">
    <property type="entry name" value="RraA/RraA-like_sf"/>
</dbReference>
<dbReference type="OrthoDB" id="8717144at2"/>
<evidence type="ECO:0000313" key="7">
    <source>
        <dbReference type="Proteomes" id="UP000034085"/>
    </source>
</evidence>
<feature type="binding site" evidence="5">
    <location>
        <position position="122"/>
    </location>
    <ligand>
        <name>Mg(2+)</name>
        <dbReference type="ChEBI" id="CHEBI:18420"/>
    </ligand>
</feature>
<dbReference type="SUPFAM" id="SSF89562">
    <property type="entry name" value="RraA-like"/>
    <property type="match status" value="1"/>
</dbReference>
<keyword evidence="5" id="KW-0460">Magnesium</keyword>
<dbReference type="AlphaFoldDB" id="A0A0F6TWU3"/>
<dbReference type="Pfam" id="PF03737">
    <property type="entry name" value="RraA-like"/>
    <property type="match status" value="1"/>
</dbReference>
<dbReference type="KEGG" id="cama:F384_17435"/>
<evidence type="ECO:0000256" key="4">
    <source>
        <dbReference type="ARBA" id="ARBA00030169"/>
    </source>
</evidence>
<protein>
    <recommendedName>
        <fullName evidence="2">Putative 4-hydroxy-4-methyl-2-oxoglutarate aldolase</fullName>
    </recommendedName>
    <alternativeName>
        <fullName evidence="3">Regulator of ribonuclease activity homolog</fullName>
    </alternativeName>
    <alternativeName>
        <fullName evidence="4">RraA-like protein</fullName>
    </alternativeName>
</protein>
<dbReference type="PANTHER" id="PTHR33254">
    <property type="entry name" value="4-HYDROXY-4-METHYL-2-OXOGLUTARATE ALDOLASE 3-RELATED"/>
    <property type="match status" value="1"/>
</dbReference>
<evidence type="ECO:0000256" key="2">
    <source>
        <dbReference type="ARBA" id="ARBA00016549"/>
    </source>
</evidence>
<dbReference type="PANTHER" id="PTHR33254:SF4">
    <property type="entry name" value="4-HYDROXY-4-METHYL-2-OXOGLUTARATE ALDOLASE 3-RELATED"/>
    <property type="match status" value="1"/>
</dbReference>
<keyword evidence="6" id="KW-0808">Transferase</keyword>
<dbReference type="EMBL" id="CP011132">
    <property type="protein sequence ID" value="AKE60207.1"/>
    <property type="molecule type" value="Genomic_DNA"/>
</dbReference>
<comment type="cofactor">
    <cofactor evidence="5">
        <name>Mg(2+)</name>
        <dbReference type="ChEBI" id="CHEBI:18420"/>
    </cofactor>
</comment>
<feature type="binding site" evidence="5">
    <location>
        <position position="121"/>
    </location>
    <ligand>
        <name>substrate</name>
    </ligand>
</feature>
<name>A0A0F6TWU3_CITAM</name>
<dbReference type="Proteomes" id="UP000034085">
    <property type="component" value="Chromosome"/>
</dbReference>
<keyword evidence="5" id="KW-0479">Metal-binding</keyword>
<dbReference type="GO" id="GO:0032259">
    <property type="term" value="P:methylation"/>
    <property type="evidence" value="ECO:0007669"/>
    <property type="project" value="UniProtKB-KW"/>
</dbReference>